<dbReference type="PANTHER" id="PTHR43214:SF40">
    <property type="entry name" value="TRANSCRIPTIONAL REGULATORY PROTEIN LNRK"/>
    <property type="match status" value="1"/>
</dbReference>
<dbReference type="InterPro" id="IPR001789">
    <property type="entry name" value="Sig_transdc_resp-reg_receiver"/>
</dbReference>
<dbReference type="InterPro" id="IPR058245">
    <property type="entry name" value="NreC/VraR/RcsB-like_REC"/>
</dbReference>
<dbReference type="PRINTS" id="PR00038">
    <property type="entry name" value="HTHLUXR"/>
</dbReference>
<dbReference type="SUPFAM" id="SSF46894">
    <property type="entry name" value="C-terminal effector domain of the bipartite response regulators"/>
    <property type="match status" value="1"/>
</dbReference>
<dbReference type="InterPro" id="IPR039420">
    <property type="entry name" value="WalR-like"/>
</dbReference>
<dbReference type="InterPro" id="IPR016032">
    <property type="entry name" value="Sig_transdc_resp-reg_C-effctor"/>
</dbReference>
<evidence type="ECO:0000256" key="7">
    <source>
        <dbReference type="PROSITE-ProRule" id="PRU00169"/>
    </source>
</evidence>
<accession>A0A099I597</accession>
<keyword evidence="4" id="KW-0238">DNA-binding</keyword>
<dbReference type="GO" id="GO:0006355">
    <property type="term" value="P:regulation of DNA-templated transcription"/>
    <property type="evidence" value="ECO:0007669"/>
    <property type="project" value="InterPro"/>
</dbReference>
<evidence type="ECO:0000313" key="11">
    <source>
        <dbReference type="Proteomes" id="UP000030008"/>
    </source>
</evidence>
<gene>
    <name evidence="10" type="ORF">CIAN88_14970</name>
</gene>
<dbReference type="Pfam" id="PF00196">
    <property type="entry name" value="GerE"/>
    <property type="match status" value="1"/>
</dbReference>
<dbReference type="SMART" id="SM00448">
    <property type="entry name" value="REC"/>
    <property type="match status" value="1"/>
</dbReference>
<feature type="domain" description="Response regulatory" evidence="9">
    <location>
        <begin position="3"/>
        <end position="119"/>
    </location>
</feature>
<dbReference type="InterPro" id="IPR011006">
    <property type="entry name" value="CheY-like_superfamily"/>
</dbReference>
<dbReference type="PROSITE" id="PS50043">
    <property type="entry name" value="HTH_LUXR_2"/>
    <property type="match status" value="1"/>
</dbReference>
<dbReference type="RefSeq" id="WP_044906331.1">
    <property type="nucleotide sequence ID" value="NZ_JQIF01000068.1"/>
</dbReference>
<evidence type="ECO:0000259" key="9">
    <source>
        <dbReference type="PROSITE" id="PS50110"/>
    </source>
</evidence>
<evidence type="ECO:0000256" key="3">
    <source>
        <dbReference type="ARBA" id="ARBA00023015"/>
    </source>
</evidence>
<sequence length="222" mass="25216">MVNIMIAEDQKLIRESLKVVVNSQAEFEVVAAVENGEQVLEALQQQPADIILMDIRMPVMDGVQCTRSVRAQYPDIKILILTTFVEDELVEQALLQGASGYVLKGISLQELHRAITIIMDGGSILDPEVAQRMIRIMQKTEGCIENDQGCFAPHEERLSRREWTIIQLIAEGLSNREIAKKLIFTEGTIRNSLTVILEKLQLRDRTQLAIWYLQNGNRMRNT</sequence>
<evidence type="ECO:0000259" key="8">
    <source>
        <dbReference type="PROSITE" id="PS50043"/>
    </source>
</evidence>
<dbReference type="Gene3D" id="3.40.50.2300">
    <property type="match status" value="1"/>
</dbReference>
<reference evidence="10 11" key="1">
    <citation type="submission" date="2014-08" db="EMBL/GenBank/DDBJ databases">
        <title>Clostridium innocuum, an unnegligible vancomycin-resistant pathogen causing extra-intestinal infections.</title>
        <authorList>
            <person name="Feng Y."/>
            <person name="Chiu C.-H."/>
        </authorList>
    </citation>
    <scope>NUCLEOTIDE SEQUENCE [LARGE SCALE GENOMIC DNA]</scope>
    <source>
        <strain evidence="10 11">AN88</strain>
    </source>
</reference>
<dbReference type="AlphaFoldDB" id="A0A099I597"/>
<dbReference type="PANTHER" id="PTHR43214">
    <property type="entry name" value="TWO-COMPONENT RESPONSE REGULATOR"/>
    <property type="match status" value="1"/>
</dbReference>
<keyword evidence="3" id="KW-0805">Transcription regulation</keyword>
<dbReference type="GO" id="GO:0003677">
    <property type="term" value="F:DNA binding"/>
    <property type="evidence" value="ECO:0007669"/>
    <property type="project" value="UniProtKB-KW"/>
</dbReference>
<dbReference type="PROSITE" id="PS50110">
    <property type="entry name" value="RESPONSE_REGULATORY"/>
    <property type="match status" value="1"/>
</dbReference>
<comment type="function">
    <text evidence="6">May play the central regulatory role in sporulation. It may be an element of the effector pathway responsible for the activation of sporulation genes in response to nutritional stress. Spo0A may act in concert with spo0H (a sigma factor) to control the expression of some genes that are critical to the sporulation process.</text>
</comment>
<name>A0A099I597_CLOIN</name>
<dbReference type="InterPro" id="IPR000792">
    <property type="entry name" value="Tscrpt_reg_LuxR_C"/>
</dbReference>
<dbReference type="Proteomes" id="UP000030008">
    <property type="component" value="Unassembled WGS sequence"/>
</dbReference>
<dbReference type="EMBL" id="JQIF01000068">
    <property type="protein sequence ID" value="KGJ52392.1"/>
    <property type="molecule type" value="Genomic_DNA"/>
</dbReference>
<dbReference type="SMART" id="SM00421">
    <property type="entry name" value="HTH_LUXR"/>
    <property type="match status" value="1"/>
</dbReference>
<comment type="caution">
    <text evidence="10">The sequence shown here is derived from an EMBL/GenBank/DDBJ whole genome shotgun (WGS) entry which is preliminary data.</text>
</comment>
<dbReference type="SUPFAM" id="SSF52172">
    <property type="entry name" value="CheY-like"/>
    <property type="match status" value="1"/>
</dbReference>
<dbReference type="CDD" id="cd06170">
    <property type="entry name" value="LuxR_C_like"/>
    <property type="match status" value="1"/>
</dbReference>
<proteinExistence type="predicted"/>
<keyword evidence="2 7" id="KW-0597">Phosphoprotein</keyword>
<evidence type="ECO:0000313" key="10">
    <source>
        <dbReference type="EMBL" id="KGJ52392.1"/>
    </source>
</evidence>
<dbReference type="Pfam" id="PF00072">
    <property type="entry name" value="Response_reg"/>
    <property type="match status" value="1"/>
</dbReference>
<keyword evidence="5" id="KW-0804">Transcription</keyword>
<evidence type="ECO:0000256" key="5">
    <source>
        <dbReference type="ARBA" id="ARBA00023163"/>
    </source>
</evidence>
<evidence type="ECO:0000256" key="6">
    <source>
        <dbReference type="ARBA" id="ARBA00024867"/>
    </source>
</evidence>
<protein>
    <recommendedName>
        <fullName evidence="1">Stage 0 sporulation protein A homolog</fullName>
    </recommendedName>
</protein>
<evidence type="ECO:0000256" key="4">
    <source>
        <dbReference type="ARBA" id="ARBA00023125"/>
    </source>
</evidence>
<evidence type="ECO:0000256" key="1">
    <source>
        <dbReference type="ARBA" id="ARBA00018672"/>
    </source>
</evidence>
<dbReference type="CDD" id="cd17535">
    <property type="entry name" value="REC_NarL-like"/>
    <property type="match status" value="1"/>
</dbReference>
<feature type="modified residue" description="4-aspartylphosphate" evidence="7">
    <location>
        <position position="54"/>
    </location>
</feature>
<organism evidence="10 11">
    <name type="scientific">Clostridium innocuum</name>
    <dbReference type="NCBI Taxonomy" id="1522"/>
    <lineage>
        <taxon>Bacteria</taxon>
        <taxon>Bacillati</taxon>
        <taxon>Bacillota</taxon>
        <taxon>Clostridia</taxon>
        <taxon>Eubacteriales</taxon>
        <taxon>Clostridiaceae</taxon>
        <taxon>Clostridium</taxon>
    </lineage>
</organism>
<feature type="domain" description="HTH luxR-type" evidence="8">
    <location>
        <begin position="154"/>
        <end position="216"/>
    </location>
</feature>
<evidence type="ECO:0000256" key="2">
    <source>
        <dbReference type="ARBA" id="ARBA00022553"/>
    </source>
</evidence>
<dbReference type="GO" id="GO:0000160">
    <property type="term" value="P:phosphorelay signal transduction system"/>
    <property type="evidence" value="ECO:0007669"/>
    <property type="project" value="InterPro"/>
</dbReference>